<dbReference type="Gene3D" id="3.40.630.10">
    <property type="entry name" value="Zn peptidases"/>
    <property type="match status" value="1"/>
</dbReference>
<feature type="domain" description="Peptidase M20 dimerisation" evidence="3">
    <location>
        <begin position="186"/>
        <end position="272"/>
    </location>
</feature>
<dbReference type="AlphaFoldDB" id="A0A3A2ZMW1"/>
<dbReference type="Pfam" id="PF01546">
    <property type="entry name" value="Peptidase_M20"/>
    <property type="match status" value="1"/>
</dbReference>
<dbReference type="CDD" id="cd05672">
    <property type="entry name" value="M20_ACY1L2-like"/>
    <property type="match status" value="1"/>
</dbReference>
<dbReference type="PANTHER" id="PTHR30575">
    <property type="entry name" value="PEPTIDASE M20"/>
    <property type="match status" value="1"/>
</dbReference>
<dbReference type="InterPro" id="IPR052030">
    <property type="entry name" value="Peptidase_M20/M20A_hydrolases"/>
</dbReference>
<evidence type="ECO:0000256" key="1">
    <source>
        <dbReference type="ARBA" id="ARBA00006247"/>
    </source>
</evidence>
<evidence type="ECO:0000259" key="3">
    <source>
        <dbReference type="Pfam" id="PF07687"/>
    </source>
</evidence>
<keyword evidence="5" id="KW-1185">Reference proteome</keyword>
<proteinExistence type="inferred from homology"/>
<dbReference type="Pfam" id="PF07687">
    <property type="entry name" value="M20_dimer"/>
    <property type="match status" value="1"/>
</dbReference>
<dbReference type="EMBL" id="MVGC01000078">
    <property type="protein sequence ID" value="RJE24512.1"/>
    <property type="molecule type" value="Genomic_DNA"/>
</dbReference>
<reference evidence="5" key="1">
    <citation type="submission" date="2017-02" db="EMBL/GenBank/DDBJ databases">
        <authorList>
            <person name="Tafer H."/>
            <person name="Lopandic K."/>
        </authorList>
    </citation>
    <scope>NUCLEOTIDE SEQUENCE [LARGE SCALE GENOMIC DNA]</scope>
    <source>
        <strain evidence="5">CBS 366.77</strain>
    </source>
</reference>
<evidence type="ECO:0000256" key="2">
    <source>
        <dbReference type="PIRNR" id="PIRNR037226"/>
    </source>
</evidence>
<dbReference type="NCBIfam" id="TIGR01891">
    <property type="entry name" value="amidohydrolases"/>
    <property type="match status" value="1"/>
</dbReference>
<dbReference type="FunFam" id="3.30.70.360:FF:000004">
    <property type="entry name" value="Peptidase M20 domain-containing protein 2"/>
    <property type="match status" value="1"/>
</dbReference>
<dbReference type="PIRSF" id="PIRSF037226">
    <property type="entry name" value="Amidohydrolase_ACY1L2_prd"/>
    <property type="match status" value="1"/>
</dbReference>
<dbReference type="GO" id="GO:0016805">
    <property type="term" value="F:dipeptidase activity"/>
    <property type="evidence" value="ECO:0007669"/>
    <property type="project" value="InterPro"/>
</dbReference>
<dbReference type="InterPro" id="IPR017439">
    <property type="entry name" value="Amidohydrolase"/>
</dbReference>
<accession>A0A3A2ZMW1</accession>
<dbReference type="PANTHER" id="PTHR30575:SF0">
    <property type="entry name" value="XAA-ARG DIPEPTIDASE"/>
    <property type="match status" value="1"/>
</dbReference>
<dbReference type="SUPFAM" id="SSF55031">
    <property type="entry name" value="Bacterial exopeptidase dimerisation domain"/>
    <property type="match status" value="1"/>
</dbReference>
<dbReference type="Proteomes" id="UP000266188">
    <property type="component" value="Unassembled WGS sequence"/>
</dbReference>
<dbReference type="InterPro" id="IPR002933">
    <property type="entry name" value="Peptidase_M20"/>
</dbReference>
<keyword evidence="4" id="KW-0378">Hydrolase</keyword>
<comment type="similarity">
    <text evidence="1 2">Belongs to the peptidase M20A family.</text>
</comment>
<comment type="caution">
    <text evidence="4">The sequence shown here is derived from an EMBL/GenBank/DDBJ whole genome shotgun (WGS) entry which is preliminary data.</text>
</comment>
<name>A0A3A2ZMW1_9EURO</name>
<organism evidence="4 5">
    <name type="scientific">Aspergillus sclerotialis</name>
    <dbReference type="NCBI Taxonomy" id="2070753"/>
    <lineage>
        <taxon>Eukaryota</taxon>
        <taxon>Fungi</taxon>
        <taxon>Dikarya</taxon>
        <taxon>Ascomycota</taxon>
        <taxon>Pezizomycotina</taxon>
        <taxon>Eurotiomycetes</taxon>
        <taxon>Eurotiomycetidae</taxon>
        <taxon>Eurotiales</taxon>
        <taxon>Aspergillaceae</taxon>
        <taxon>Aspergillus</taxon>
        <taxon>Aspergillus subgen. Polypaecilum</taxon>
    </lineage>
</organism>
<evidence type="ECO:0000313" key="4">
    <source>
        <dbReference type="EMBL" id="RJE24512.1"/>
    </source>
</evidence>
<dbReference type="OrthoDB" id="6119954at2759"/>
<dbReference type="SUPFAM" id="SSF53187">
    <property type="entry name" value="Zn-dependent exopeptidases"/>
    <property type="match status" value="1"/>
</dbReference>
<evidence type="ECO:0000313" key="5">
    <source>
        <dbReference type="Proteomes" id="UP000266188"/>
    </source>
</evidence>
<sequence length="429" mass="45816">MDSLDTNAQLIFDSIDDSDKRLEELNSMIHGRPETCYEEFQAHDTIVAFLENNNIKVIPHVFGLQTAFQAESGEGGRVVTFCAEYDALPQIGHGCGHNLIAVSSIAAFLGTVAALKASNIPGRVRLLGCPAEEGGGGKIKLIEAGAFKDVDSSLMVHPTPPVHNHTADVAGISYGTCLAAYGLVAVFTGRPAHAAAMPWAGVNALDAATLSYTAIGLLRQHIKPSDRINVILPEGGTTHNVIPDQSRVRCSVRSETASGMESLRARVENCFRGAATATGCTVNFAKAMDPYADIRPNESLCLEFSRSMNSLGQNFICDLQSKVVSAFSTDMGKPYQPHCLILVASNTYQKSTGNVTYEVPGFHGNFAIPSAPGVALHTEGFRDMAKTPEAHKLAMGVGKGMAITAMKVLSDDAFAKQVKDDFEADKKLR</sequence>
<dbReference type="Gene3D" id="3.30.70.360">
    <property type="match status" value="1"/>
</dbReference>
<dbReference type="InterPro" id="IPR036264">
    <property type="entry name" value="Bact_exopeptidase_dim_dom"/>
</dbReference>
<protein>
    <recommendedName>
        <fullName evidence="2">Peptidase M20 domain-containing protein 2</fullName>
    </recommendedName>
</protein>
<gene>
    <name evidence="4" type="ORF">PHISCL_03150</name>
</gene>
<dbReference type="InterPro" id="IPR017144">
    <property type="entry name" value="Xaa-Arg_dipeptidase"/>
</dbReference>
<dbReference type="InterPro" id="IPR011650">
    <property type="entry name" value="Peptidase_M20_dimer"/>
</dbReference>